<accession>A0A5B9P5D8</accession>
<dbReference type="KEGG" id="mff:MFFC18_14660"/>
<protein>
    <submittedName>
        <fullName evidence="1">Uncharacterized protein</fullName>
    </submittedName>
</protein>
<evidence type="ECO:0000313" key="2">
    <source>
        <dbReference type="Proteomes" id="UP000322214"/>
    </source>
</evidence>
<dbReference type="EMBL" id="CP042912">
    <property type="protein sequence ID" value="QEG21608.1"/>
    <property type="molecule type" value="Genomic_DNA"/>
</dbReference>
<name>A0A5B9P5D8_9BACT</name>
<reference evidence="1 2" key="1">
    <citation type="submission" date="2019-08" db="EMBL/GenBank/DDBJ databases">
        <title>Deep-cultivation of Planctomycetes and their phenomic and genomic characterization uncovers novel biology.</title>
        <authorList>
            <person name="Wiegand S."/>
            <person name="Jogler M."/>
            <person name="Boedeker C."/>
            <person name="Pinto D."/>
            <person name="Vollmers J."/>
            <person name="Rivas-Marin E."/>
            <person name="Kohn T."/>
            <person name="Peeters S.H."/>
            <person name="Heuer A."/>
            <person name="Rast P."/>
            <person name="Oberbeckmann S."/>
            <person name="Bunk B."/>
            <person name="Jeske O."/>
            <person name="Meyerdierks A."/>
            <person name="Storesund J.E."/>
            <person name="Kallscheuer N."/>
            <person name="Luecker S."/>
            <person name="Lage O.M."/>
            <person name="Pohl T."/>
            <person name="Merkel B.J."/>
            <person name="Hornburger P."/>
            <person name="Mueller R.-W."/>
            <person name="Bruemmer F."/>
            <person name="Labrenz M."/>
            <person name="Spormann A.M."/>
            <person name="Op den Camp H."/>
            <person name="Overmann J."/>
            <person name="Amann R."/>
            <person name="Jetten M.S.M."/>
            <person name="Mascher T."/>
            <person name="Medema M.H."/>
            <person name="Devos D.P."/>
            <person name="Kaster A.-K."/>
            <person name="Ovreas L."/>
            <person name="Rohde M."/>
            <person name="Galperin M.Y."/>
            <person name="Jogler C."/>
        </authorList>
    </citation>
    <scope>NUCLEOTIDE SEQUENCE [LARGE SCALE GENOMIC DNA]</scope>
    <source>
        <strain evidence="1 2">FC18</strain>
    </source>
</reference>
<proteinExistence type="predicted"/>
<dbReference type="AlphaFoldDB" id="A0A5B9P5D8"/>
<sequence>MKSNAGQLCLTPRIAAAVGISIEADQANFGNGNFNHPQRNSGSKSWWVDSSGDEVTFDEKLEGDHWIMRSPNTSYDIESHFLPTHAAIKVLKAGHAWLHRLTLQSRIHNASSSRHRLA</sequence>
<dbReference type="RefSeq" id="WP_075083232.1">
    <property type="nucleotide sequence ID" value="NZ_CP042912.1"/>
</dbReference>
<dbReference type="STRING" id="980251.GCA_001642875_00439"/>
<evidence type="ECO:0000313" key="1">
    <source>
        <dbReference type="EMBL" id="QEG21608.1"/>
    </source>
</evidence>
<dbReference type="Proteomes" id="UP000322214">
    <property type="component" value="Chromosome"/>
</dbReference>
<organism evidence="1 2">
    <name type="scientific">Mariniblastus fucicola</name>
    <dbReference type="NCBI Taxonomy" id="980251"/>
    <lineage>
        <taxon>Bacteria</taxon>
        <taxon>Pseudomonadati</taxon>
        <taxon>Planctomycetota</taxon>
        <taxon>Planctomycetia</taxon>
        <taxon>Pirellulales</taxon>
        <taxon>Pirellulaceae</taxon>
        <taxon>Mariniblastus</taxon>
    </lineage>
</organism>
<keyword evidence="2" id="KW-1185">Reference proteome</keyword>
<gene>
    <name evidence="1" type="ORF">MFFC18_14660</name>
</gene>